<comment type="subcellular location">
    <subcellularLocation>
        <location evidence="1">Membrane</location>
    </subcellularLocation>
</comment>
<keyword evidence="6" id="KW-0325">Glycoprotein</keyword>
<accession>A0A672YFW4</accession>
<dbReference type="InterPro" id="IPR010335">
    <property type="entry name" value="Mesothelin"/>
</dbReference>
<dbReference type="GO" id="GO:0016020">
    <property type="term" value="C:membrane"/>
    <property type="evidence" value="ECO:0007669"/>
    <property type="project" value="UniProtKB-SubCell"/>
</dbReference>
<evidence type="ECO:0000313" key="7">
    <source>
        <dbReference type="Ensembl" id="ENSSORP00005003446.1"/>
    </source>
</evidence>
<keyword evidence="8" id="KW-1185">Reference proteome</keyword>
<keyword evidence="3" id="KW-0732">Signal</keyword>
<evidence type="ECO:0000313" key="8">
    <source>
        <dbReference type="Proteomes" id="UP000472271"/>
    </source>
</evidence>
<evidence type="ECO:0000256" key="3">
    <source>
        <dbReference type="ARBA" id="ARBA00022729"/>
    </source>
</evidence>
<sequence length="478" mass="52864">LSINYQLLLMVFKIVKINENSEVIVDNVPDDLASEIPRASLLGFSGTSNFLKINKKKWKRQQVELFFGVVAVENATSAVGGTANLSSSVLQGFTCTAVRTIQEVQIKRLIKACRRKNKVTLVETQVRVLDEDKDEDLFGKLPYSLVPQSKCRSYFEQLSDADFSVFSNVLSYKRTALFDNARSCLGITNTSLTEDNISVLGNMCCTLDGAYIENSDPSILEKLNNCPELSNAQATAVETLLVSGRTKYRAVSTWNEQTLRDLGMLPLYMTSTFYDHFPKVSDTLVSYLKSFVCIIKRVCSSSVLECTVGVITQVTISDETFPFDYDDINQFDSCLSNTTVKNNLAAITDKVDDKDYLRIVLRKLREVASIPEDQVQLLGPAACVATVEDINVWTITTIDTLSALMDPSDGTWDPSLAKAVITKYLSIDGNSLGTAELNALGGVNLCSLDVDVLKTITEQSLKLSFTHVHYNLQITVDT</sequence>
<dbReference type="GO" id="GO:0009986">
    <property type="term" value="C:cell surface"/>
    <property type="evidence" value="ECO:0007669"/>
    <property type="project" value="TreeGrafter"/>
</dbReference>
<organism evidence="7 8">
    <name type="scientific">Sphaeramia orbicularis</name>
    <name type="common">orbiculate cardinalfish</name>
    <dbReference type="NCBI Taxonomy" id="375764"/>
    <lineage>
        <taxon>Eukaryota</taxon>
        <taxon>Metazoa</taxon>
        <taxon>Chordata</taxon>
        <taxon>Craniata</taxon>
        <taxon>Vertebrata</taxon>
        <taxon>Euteleostomi</taxon>
        <taxon>Actinopterygii</taxon>
        <taxon>Neopterygii</taxon>
        <taxon>Teleostei</taxon>
        <taxon>Neoteleostei</taxon>
        <taxon>Acanthomorphata</taxon>
        <taxon>Gobiaria</taxon>
        <taxon>Kurtiformes</taxon>
        <taxon>Apogonoidei</taxon>
        <taxon>Apogonidae</taxon>
        <taxon>Apogoninae</taxon>
        <taxon>Sphaeramia</taxon>
    </lineage>
</organism>
<keyword evidence="4" id="KW-0130">Cell adhesion</keyword>
<evidence type="ECO:0000256" key="4">
    <source>
        <dbReference type="ARBA" id="ARBA00022889"/>
    </source>
</evidence>
<dbReference type="AlphaFoldDB" id="A0A672YFW4"/>
<dbReference type="Ensembl" id="ENSSORT00005003546.1">
    <property type="protein sequence ID" value="ENSSORP00005003446.1"/>
    <property type="gene ID" value="ENSSORG00005002079.1"/>
</dbReference>
<evidence type="ECO:0000256" key="6">
    <source>
        <dbReference type="ARBA" id="ARBA00023180"/>
    </source>
</evidence>
<comment type="similarity">
    <text evidence="2">Belongs to the mesothelin family.</text>
</comment>
<evidence type="ECO:0000256" key="5">
    <source>
        <dbReference type="ARBA" id="ARBA00023136"/>
    </source>
</evidence>
<keyword evidence="5" id="KW-0472">Membrane</keyword>
<evidence type="ECO:0000256" key="2">
    <source>
        <dbReference type="ARBA" id="ARBA00011016"/>
    </source>
</evidence>
<dbReference type="PANTHER" id="PTHR23412">
    <property type="entry name" value="STEREOCILIN RELATED"/>
    <property type="match status" value="1"/>
</dbReference>
<proteinExistence type="inferred from homology"/>
<name>A0A672YFW4_9TELE</name>
<dbReference type="InterPro" id="IPR026664">
    <property type="entry name" value="Stereocilin-rel"/>
</dbReference>
<reference evidence="7" key="2">
    <citation type="submission" date="2025-08" db="UniProtKB">
        <authorList>
            <consortium name="Ensembl"/>
        </authorList>
    </citation>
    <scope>IDENTIFICATION</scope>
</reference>
<evidence type="ECO:0000256" key="1">
    <source>
        <dbReference type="ARBA" id="ARBA00004370"/>
    </source>
</evidence>
<dbReference type="Proteomes" id="UP000472271">
    <property type="component" value="Chromosome 1"/>
</dbReference>
<reference evidence="7" key="3">
    <citation type="submission" date="2025-09" db="UniProtKB">
        <authorList>
            <consortium name="Ensembl"/>
        </authorList>
    </citation>
    <scope>IDENTIFICATION</scope>
</reference>
<dbReference type="PANTHER" id="PTHR23412:SF6">
    <property type="entry name" value="MESOTHELIN"/>
    <property type="match status" value="1"/>
</dbReference>
<protein>
    <submittedName>
        <fullName evidence="7">Uncharacterized protein</fullName>
    </submittedName>
</protein>
<dbReference type="GO" id="GO:0007160">
    <property type="term" value="P:cell-matrix adhesion"/>
    <property type="evidence" value="ECO:0007669"/>
    <property type="project" value="TreeGrafter"/>
</dbReference>
<reference evidence="7" key="1">
    <citation type="submission" date="2019-06" db="EMBL/GenBank/DDBJ databases">
        <authorList>
            <consortium name="Wellcome Sanger Institute Data Sharing"/>
        </authorList>
    </citation>
    <scope>NUCLEOTIDE SEQUENCE [LARGE SCALE GENOMIC DNA]</scope>
</reference>
<dbReference type="InParanoid" id="A0A672YFW4"/>
<dbReference type="Pfam" id="PF06060">
    <property type="entry name" value="Mesothelin"/>
    <property type="match status" value="1"/>
</dbReference>